<dbReference type="RefSeq" id="WP_072818986.1">
    <property type="nucleotide sequence ID" value="NZ_LT670849.1"/>
</dbReference>
<gene>
    <name evidence="3" type="ORF">SAMN05444170_3192</name>
</gene>
<reference evidence="4" key="1">
    <citation type="submission" date="2016-11" db="EMBL/GenBank/DDBJ databases">
        <authorList>
            <person name="Varghese N."/>
            <person name="Submissions S."/>
        </authorList>
    </citation>
    <scope>NUCLEOTIDE SEQUENCE [LARGE SCALE GENOMIC DNA]</scope>
    <source>
        <strain evidence="4">GAS401</strain>
    </source>
</reference>
<dbReference type="OrthoDB" id="7997566at2"/>
<dbReference type="EMBL" id="LT670849">
    <property type="protein sequence ID" value="SHN76456.1"/>
    <property type="molecule type" value="Genomic_DNA"/>
</dbReference>
<dbReference type="PANTHER" id="PTHR11884">
    <property type="entry name" value="SELECTIN LIGAND RELATED"/>
    <property type="match status" value="1"/>
</dbReference>
<feature type="signal peptide" evidence="2">
    <location>
        <begin position="1"/>
        <end position="27"/>
    </location>
</feature>
<organism evidence="3 4">
    <name type="scientific">Bradyrhizobium erythrophlei</name>
    <dbReference type="NCBI Taxonomy" id="1437360"/>
    <lineage>
        <taxon>Bacteria</taxon>
        <taxon>Pseudomonadati</taxon>
        <taxon>Pseudomonadota</taxon>
        <taxon>Alphaproteobacteria</taxon>
        <taxon>Hyphomicrobiales</taxon>
        <taxon>Nitrobacteraceae</taxon>
        <taxon>Bradyrhizobium</taxon>
    </lineage>
</organism>
<evidence type="ECO:0000256" key="2">
    <source>
        <dbReference type="SAM" id="SignalP"/>
    </source>
</evidence>
<dbReference type="AlphaFoldDB" id="A0A1M7U0C8"/>
<sequence>MFDALRRTVFCALVTVAIGAIATPSFSQGPTEAQKAAVKSACRSDYMAHCSSVQPGGEAALQCLAKNMSSLSSSCQSAVRAVEASVTPKSEPAKSETTNTEAAPAAAPKTGTTAAEPKGESKPAATAAKKPTSAQVSAIRSACRGDYTKVCAGVPTGGAPALECLQKNKASVSAACGKALAAASGDTAAPATSGAPTAAGVAPAAAPAAIVLRPMRPREELFVLRSACGADVRALCGGVPPGGGRIMQCIADRAADLSPACQEVLAPFAAR</sequence>
<dbReference type="PANTHER" id="PTHR11884:SF1">
    <property type="entry name" value="GOLGI APPARATUS PROTEIN 1"/>
    <property type="match status" value="1"/>
</dbReference>
<dbReference type="InterPro" id="IPR039728">
    <property type="entry name" value="GLG1"/>
</dbReference>
<evidence type="ECO:0000256" key="1">
    <source>
        <dbReference type="SAM" id="MobiDB-lite"/>
    </source>
</evidence>
<protein>
    <submittedName>
        <fullName evidence="3">Cysteine rich repeat-containing protein</fullName>
    </submittedName>
</protein>
<feature type="chain" id="PRO_5012907134" evidence="2">
    <location>
        <begin position="28"/>
        <end position="271"/>
    </location>
</feature>
<dbReference type="Proteomes" id="UP000184096">
    <property type="component" value="Chromosome I"/>
</dbReference>
<feature type="compositionally biased region" description="Low complexity" evidence="1">
    <location>
        <begin position="96"/>
        <end position="132"/>
    </location>
</feature>
<evidence type="ECO:0000313" key="3">
    <source>
        <dbReference type="EMBL" id="SHN76456.1"/>
    </source>
</evidence>
<keyword evidence="4" id="KW-1185">Reference proteome</keyword>
<name>A0A1M7U0C8_9BRAD</name>
<feature type="region of interest" description="Disordered" evidence="1">
    <location>
        <begin position="85"/>
        <end position="132"/>
    </location>
</feature>
<proteinExistence type="predicted"/>
<evidence type="ECO:0000313" key="4">
    <source>
        <dbReference type="Proteomes" id="UP000184096"/>
    </source>
</evidence>
<keyword evidence="2" id="KW-0732">Signal</keyword>
<accession>A0A1M7U0C8</accession>